<reference evidence="1 2" key="1">
    <citation type="submission" date="2022-09" db="EMBL/GenBank/DDBJ databases">
        <title>Evolutionary Diversification of Methanotrophic Ca. Methanophagales (ANME-1) and Their Expansive Virome.</title>
        <authorList>
            <person name="Laso-Perez R."/>
            <person name="Wu F."/>
            <person name="Cremiere A."/>
            <person name="Speth D.R."/>
            <person name="Magyar J.S."/>
            <person name="Krupovic M."/>
            <person name="Orphan V.J."/>
        </authorList>
    </citation>
    <scope>NUCLEOTIDE SEQUENCE [LARGE SCALE GENOMIC DNA]</scope>
    <source>
        <strain evidence="1">PBV266</strain>
    </source>
</reference>
<evidence type="ECO:0000313" key="1">
    <source>
        <dbReference type="EMBL" id="UYL65031.1"/>
    </source>
</evidence>
<dbReference type="EMBL" id="OP413841">
    <property type="protein sequence ID" value="UYL65031.1"/>
    <property type="molecule type" value="Genomic_DNA"/>
</dbReference>
<accession>A0AA46TDJ1</accession>
<evidence type="ECO:0000313" key="2">
    <source>
        <dbReference type="Proteomes" id="UP001156297"/>
    </source>
</evidence>
<name>A0AA46TDJ1_9VIRU</name>
<proteinExistence type="predicted"/>
<dbReference type="Proteomes" id="UP001156297">
    <property type="component" value="Segment"/>
</dbReference>
<organism evidence="1 2">
    <name type="scientific">Methanophagales virus PBV266</name>
    <dbReference type="NCBI Taxonomy" id="3071308"/>
    <lineage>
        <taxon>Viruses</taxon>
        <taxon>Varidnaviria</taxon>
        <taxon>Abadenavirae</taxon>
        <taxon>Produgelaviricota</taxon>
        <taxon>Belvinaviricetes</taxon>
        <taxon>Coyopavirales</taxon>
        <taxon>Chaacviridae</taxon>
        <taxon>Antichaacvirus</taxon>
        <taxon>Antichaacvirus pescaderoense</taxon>
    </lineage>
</organism>
<keyword evidence="2" id="KW-1185">Reference proteome</keyword>
<sequence length="320" mass="35129">MAVIEPYMVKTALGVGADTAVELTAKTGESLLIKDVIISGSNDEYVLLEVEKTTVGFFRVDGHVLGSHLPINRTNTKACDRYTGFRADASITLISYMIRKGWMRGYPVAEGQTFRVKPFTSGKLLNDVIIVYEKYDAGDIKATDLNGSEAKEYIFVNYGRPSQSIKSAKDYDVNTCVTTEEFPDFPYSDAVPSKATIDILGILGSEVIDYDDASNYVYTKFLKMFKGRTCLFDKDKQGLPFYAPTFSGITAGTYIGRGFSVIGNYSSKDRREAFVPPSPLSFKAGDEVKVFITAGAEGSTAEIDVKCAEIAFIEKVTLTE</sequence>
<protein>
    <submittedName>
        <fullName evidence="1">Uncharacterized protein</fullName>
    </submittedName>
</protein>
<gene>
    <name evidence="1" type="ORF">BDLDGNHF_00018</name>
</gene>